<dbReference type="Pfam" id="PF13411">
    <property type="entry name" value="MerR_1"/>
    <property type="match status" value="1"/>
</dbReference>
<dbReference type="Gene3D" id="1.10.1660.10">
    <property type="match status" value="1"/>
</dbReference>
<keyword evidence="7" id="KW-1185">Reference proteome</keyword>
<dbReference type="InterPro" id="IPR009061">
    <property type="entry name" value="DNA-bd_dom_put_sf"/>
</dbReference>
<evidence type="ECO:0000259" key="5">
    <source>
        <dbReference type="PROSITE" id="PS50937"/>
    </source>
</evidence>
<dbReference type="SMART" id="SM00422">
    <property type="entry name" value="HTH_MERR"/>
    <property type="match status" value="1"/>
</dbReference>
<name>A0ABM5W7W1_9ENTE</name>
<dbReference type="PROSITE" id="PS50937">
    <property type="entry name" value="HTH_MERR_2"/>
    <property type="match status" value="1"/>
</dbReference>
<reference evidence="6 7" key="1">
    <citation type="submission" date="2015-12" db="EMBL/GenBank/DDBJ databases">
        <authorList>
            <person name="Lauer A."/>
            <person name="Humrighouse B."/>
            <person name="Loparev V."/>
            <person name="Shewmaker P.L."/>
            <person name="Whitney A.M."/>
            <person name="McLaughlin R.W."/>
        </authorList>
    </citation>
    <scope>NUCLEOTIDE SEQUENCE [LARGE SCALE GENOMIC DNA]</scope>
    <source>
        <strain evidence="6 7">LMG 23085</strain>
    </source>
</reference>
<feature type="domain" description="HTH merR-type" evidence="5">
    <location>
        <begin position="3"/>
        <end position="71"/>
    </location>
</feature>
<keyword evidence="2" id="KW-0805">Transcription regulation</keyword>
<dbReference type="PANTHER" id="PTHR30204:SF69">
    <property type="entry name" value="MERR-FAMILY TRANSCRIPTIONAL REGULATOR"/>
    <property type="match status" value="1"/>
</dbReference>
<proteinExistence type="predicted"/>
<sequence>MKSYTIGETAKISGLQTHTLRYYESKGVVLSDRDNQNNRVYYNKDIKWLELLVLLKGMGLSLKQLKEYSRVYYKDTSKNNAIEILFQQQKVLSQQQTRITTQLEQIENKLTFLKQSSKNFNDCQNKELTIITE</sequence>
<dbReference type="PRINTS" id="PR00040">
    <property type="entry name" value="HTHMERR"/>
</dbReference>
<dbReference type="PANTHER" id="PTHR30204">
    <property type="entry name" value="REDOX-CYCLING DRUG-SENSING TRANSCRIPTIONAL ACTIVATOR SOXR"/>
    <property type="match status" value="1"/>
</dbReference>
<keyword evidence="1" id="KW-0678">Repressor</keyword>
<protein>
    <recommendedName>
        <fullName evidence="5">HTH merR-type domain-containing protein</fullName>
    </recommendedName>
</protein>
<evidence type="ECO:0000313" key="6">
    <source>
        <dbReference type="EMBL" id="ALS01339.1"/>
    </source>
</evidence>
<dbReference type="InterPro" id="IPR047057">
    <property type="entry name" value="MerR_fam"/>
</dbReference>
<dbReference type="EMBL" id="CP013614">
    <property type="protein sequence ID" value="ALS01339.1"/>
    <property type="molecule type" value="Genomic_DNA"/>
</dbReference>
<keyword evidence="3" id="KW-0238">DNA-binding</keyword>
<evidence type="ECO:0000256" key="4">
    <source>
        <dbReference type="ARBA" id="ARBA00023163"/>
    </source>
</evidence>
<evidence type="ECO:0000256" key="3">
    <source>
        <dbReference type="ARBA" id="ARBA00023125"/>
    </source>
</evidence>
<evidence type="ECO:0000256" key="2">
    <source>
        <dbReference type="ARBA" id="ARBA00023015"/>
    </source>
</evidence>
<evidence type="ECO:0000313" key="7">
    <source>
        <dbReference type="Proteomes" id="UP000065511"/>
    </source>
</evidence>
<organism evidence="6 7">
    <name type="scientific">Enterococcus silesiacus</name>
    <dbReference type="NCBI Taxonomy" id="332949"/>
    <lineage>
        <taxon>Bacteria</taxon>
        <taxon>Bacillati</taxon>
        <taxon>Bacillota</taxon>
        <taxon>Bacilli</taxon>
        <taxon>Lactobacillales</taxon>
        <taxon>Enterococcaceae</taxon>
        <taxon>Enterococcus</taxon>
    </lineage>
</organism>
<dbReference type="RefSeq" id="WP_071878791.1">
    <property type="nucleotide sequence ID" value="NZ_JXLC01000025.1"/>
</dbReference>
<dbReference type="InterPro" id="IPR000551">
    <property type="entry name" value="MerR-type_HTH_dom"/>
</dbReference>
<evidence type="ECO:0000256" key="1">
    <source>
        <dbReference type="ARBA" id="ARBA00022491"/>
    </source>
</evidence>
<gene>
    <name evidence="6" type="ORF">ATZ33_08145</name>
</gene>
<accession>A0ABM5W7W1</accession>
<dbReference type="Proteomes" id="UP000065511">
    <property type="component" value="Chromosome"/>
</dbReference>
<keyword evidence="4" id="KW-0804">Transcription</keyword>
<dbReference type="SUPFAM" id="SSF46955">
    <property type="entry name" value="Putative DNA-binding domain"/>
    <property type="match status" value="1"/>
</dbReference>